<sequence length="363" mass="40488">MSDPSPEHLPNSDVSPDLELSVIIPARNEQLSLPACLASILSQSEPGFLLGQQWELIIVNDDSTDDTRSIATEAAASHSGVIVLDAPKLDLGPNAGFTGKTNACWAGAQAARGKYLLFTDADTIHETNDISRSLREADRHKVALLSYSPRQIVTGFWQHAVMPLIFSELASVYPSNQVNDPARRLAAANGQFLLVEREAYFSIGGHRAVGNRILEDVALAENIKRPPRTIRFRYAPEAVSTRMYRSTSEMVEGWTKNLALLLPKPVALALWRVLDVILFFGLPIAAFGLYWLQPWQRSVILLIWVRTLWRFYSRVARSNFPAIDVAISILGVPFFIYILLRSVNHHRFGKSVTWKGRNYNAAP</sequence>
<dbReference type="Proteomes" id="UP000535182">
    <property type="component" value="Unassembled WGS sequence"/>
</dbReference>
<evidence type="ECO:0000313" key="3">
    <source>
        <dbReference type="EMBL" id="MBB5330094.1"/>
    </source>
</evidence>
<evidence type="ECO:0000259" key="2">
    <source>
        <dbReference type="Pfam" id="PF00535"/>
    </source>
</evidence>
<keyword evidence="1" id="KW-1133">Transmembrane helix</keyword>
<proteinExistence type="predicted"/>
<dbReference type="SUPFAM" id="SSF53448">
    <property type="entry name" value="Nucleotide-diphospho-sugar transferases"/>
    <property type="match status" value="1"/>
</dbReference>
<dbReference type="InterPro" id="IPR029044">
    <property type="entry name" value="Nucleotide-diphossugar_trans"/>
</dbReference>
<dbReference type="Pfam" id="PF00535">
    <property type="entry name" value="Glycos_transf_2"/>
    <property type="match status" value="1"/>
</dbReference>
<feature type="transmembrane region" description="Helical" evidence="1">
    <location>
        <begin position="269"/>
        <end position="292"/>
    </location>
</feature>
<dbReference type="AlphaFoldDB" id="A0A9X0QGZ6"/>
<organism evidence="3 4">
    <name type="scientific">Tunturiibacter gelidiferens</name>
    <dbReference type="NCBI Taxonomy" id="3069689"/>
    <lineage>
        <taxon>Bacteria</taxon>
        <taxon>Pseudomonadati</taxon>
        <taxon>Acidobacteriota</taxon>
        <taxon>Terriglobia</taxon>
        <taxon>Terriglobales</taxon>
        <taxon>Acidobacteriaceae</taxon>
        <taxon>Tunturiibacter</taxon>
    </lineage>
</organism>
<comment type="caution">
    <text evidence="3">The sequence shown here is derived from an EMBL/GenBank/DDBJ whole genome shotgun (WGS) entry which is preliminary data.</text>
</comment>
<dbReference type="PANTHER" id="PTHR43646:SF3">
    <property type="entry name" value="SLR1566 PROTEIN"/>
    <property type="match status" value="1"/>
</dbReference>
<evidence type="ECO:0000313" key="4">
    <source>
        <dbReference type="Proteomes" id="UP000535182"/>
    </source>
</evidence>
<dbReference type="Gene3D" id="3.90.550.10">
    <property type="entry name" value="Spore Coat Polysaccharide Biosynthesis Protein SpsA, Chain A"/>
    <property type="match status" value="1"/>
</dbReference>
<feature type="domain" description="Glycosyltransferase 2-like" evidence="2">
    <location>
        <begin position="21"/>
        <end position="161"/>
    </location>
</feature>
<dbReference type="PANTHER" id="PTHR43646">
    <property type="entry name" value="GLYCOSYLTRANSFERASE"/>
    <property type="match status" value="1"/>
</dbReference>
<dbReference type="EMBL" id="JACHEB010000009">
    <property type="protein sequence ID" value="MBB5330094.1"/>
    <property type="molecule type" value="Genomic_DNA"/>
</dbReference>
<feature type="transmembrane region" description="Helical" evidence="1">
    <location>
        <begin position="322"/>
        <end position="340"/>
    </location>
</feature>
<dbReference type="RefSeq" id="WP_183979224.1">
    <property type="nucleotide sequence ID" value="NZ_JACHEB010000009.1"/>
</dbReference>
<accession>A0A9X0QGZ6</accession>
<keyword evidence="1" id="KW-0472">Membrane</keyword>
<keyword evidence="1" id="KW-0812">Transmembrane</keyword>
<protein>
    <submittedName>
        <fullName evidence="3">Glycosyltransferase involved in cell wall biosynthesis</fullName>
    </submittedName>
</protein>
<gene>
    <name evidence="3" type="ORF">HDF14_003727</name>
</gene>
<evidence type="ECO:0000256" key="1">
    <source>
        <dbReference type="SAM" id="Phobius"/>
    </source>
</evidence>
<dbReference type="InterPro" id="IPR001173">
    <property type="entry name" value="Glyco_trans_2-like"/>
</dbReference>
<dbReference type="CDD" id="cd00761">
    <property type="entry name" value="Glyco_tranf_GTA_type"/>
    <property type="match status" value="1"/>
</dbReference>
<name>A0A9X0QGZ6_9BACT</name>
<reference evidence="3 4" key="1">
    <citation type="submission" date="2020-08" db="EMBL/GenBank/DDBJ databases">
        <title>Genomic Encyclopedia of Type Strains, Phase IV (KMG-V): Genome sequencing to study the core and pangenomes of soil and plant-associated prokaryotes.</title>
        <authorList>
            <person name="Whitman W."/>
        </authorList>
    </citation>
    <scope>NUCLEOTIDE SEQUENCE [LARGE SCALE GENOMIC DNA]</scope>
    <source>
        <strain evidence="3 4">X5P2</strain>
    </source>
</reference>
<keyword evidence="4" id="KW-1185">Reference proteome</keyword>